<dbReference type="PANTHER" id="PTHR14226:SF57">
    <property type="entry name" value="BLR7027 PROTEIN"/>
    <property type="match status" value="1"/>
</dbReference>
<feature type="short sequence motif" description="GXSXG" evidence="4">
    <location>
        <begin position="36"/>
        <end position="40"/>
    </location>
</feature>
<reference evidence="6 7" key="1">
    <citation type="submission" date="2023-09" db="EMBL/GenBank/DDBJ databases">
        <title>Aquirufa genomes.</title>
        <authorList>
            <person name="Pitt A."/>
        </authorList>
    </citation>
    <scope>NUCLEOTIDE SEQUENCE [LARGE SCALE GENOMIC DNA]</scope>
    <source>
        <strain evidence="6 7">LEOWEIH-7C</strain>
    </source>
</reference>
<dbReference type="SUPFAM" id="SSF52151">
    <property type="entry name" value="FabD/lysophospholipase-like"/>
    <property type="match status" value="1"/>
</dbReference>
<dbReference type="InterPro" id="IPR016035">
    <property type="entry name" value="Acyl_Trfase/lysoPLipase"/>
</dbReference>
<keyword evidence="2 4" id="KW-0442">Lipid degradation</keyword>
<dbReference type="EMBL" id="JAVNWW010000001">
    <property type="protein sequence ID" value="MDU0807644.1"/>
    <property type="molecule type" value="Genomic_DNA"/>
</dbReference>
<dbReference type="Proteomes" id="UP001249959">
    <property type="component" value="Unassembled WGS sequence"/>
</dbReference>
<evidence type="ECO:0000313" key="6">
    <source>
        <dbReference type="EMBL" id="MDU0807644.1"/>
    </source>
</evidence>
<dbReference type="PANTHER" id="PTHR14226">
    <property type="entry name" value="NEUROPATHY TARGET ESTERASE/SWISS CHEESE D.MELANOGASTER"/>
    <property type="match status" value="1"/>
</dbReference>
<name>A0ABU3TP52_9BACT</name>
<accession>A0ABU3TP52</accession>
<dbReference type="Pfam" id="PF01734">
    <property type="entry name" value="Patatin"/>
    <property type="match status" value="1"/>
</dbReference>
<dbReference type="InterPro" id="IPR050301">
    <property type="entry name" value="NTE"/>
</dbReference>
<keyword evidence="7" id="KW-1185">Reference proteome</keyword>
<dbReference type="PROSITE" id="PS51635">
    <property type="entry name" value="PNPLA"/>
    <property type="match status" value="1"/>
</dbReference>
<keyword evidence="3 4" id="KW-0443">Lipid metabolism</keyword>
<proteinExistence type="predicted"/>
<dbReference type="InterPro" id="IPR002641">
    <property type="entry name" value="PNPLA_dom"/>
</dbReference>
<evidence type="ECO:0000313" key="7">
    <source>
        <dbReference type="Proteomes" id="UP001249959"/>
    </source>
</evidence>
<evidence type="ECO:0000256" key="1">
    <source>
        <dbReference type="ARBA" id="ARBA00022801"/>
    </source>
</evidence>
<feature type="active site" description="Proton acceptor" evidence="4">
    <location>
        <position position="182"/>
    </location>
</feature>
<comment type="caution">
    <text evidence="6">The sequence shown here is derived from an EMBL/GenBank/DDBJ whole genome shotgun (WGS) entry which is preliminary data.</text>
</comment>
<sequence length="309" mass="33802">MSNMLVLAGGSVKGAFQAGVIKALAEKGFQPDVIYGISAGSLNAAFLVNALGQQHVSGQAISFQQAADDLWDFWETRITRPDCLSKPLSIFELGWTALTKKFRGLVSTQPLRDLIHDVVSIRNLQASPVGLKIGAVNIMEGRIHYVDPSTPEFIEYLMASSAVPILMPVVKINGEVRRSYLDGGLRDVTPIRQALDDGGKNIVCVSCHPEAIEGGYFDSGDLLALVDRVMDIAVNEILNSDLRETILINNSLPADGSIVQGGPYQGYQRVKIESIRPEQPITIDIQHFTKLDIRRMLEIGYEVGRNKKA</sequence>
<dbReference type="RefSeq" id="WP_315575981.1">
    <property type="nucleotide sequence ID" value="NZ_JARDXH010000003.1"/>
</dbReference>
<evidence type="ECO:0000256" key="2">
    <source>
        <dbReference type="ARBA" id="ARBA00022963"/>
    </source>
</evidence>
<feature type="active site" description="Nucleophile" evidence="4">
    <location>
        <position position="38"/>
    </location>
</feature>
<keyword evidence="1 4" id="KW-0378">Hydrolase</keyword>
<evidence type="ECO:0000256" key="3">
    <source>
        <dbReference type="ARBA" id="ARBA00023098"/>
    </source>
</evidence>
<protein>
    <submittedName>
        <fullName evidence="6">Patatin-like phospholipase family protein</fullName>
    </submittedName>
</protein>
<dbReference type="Gene3D" id="3.40.1090.10">
    <property type="entry name" value="Cytosolic phospholipase A2 catalytic domain"/>
    <property type="match status" value="2"/>
</dbReference>
<organism evidence="6 7">
    <name type="scientific">Aquirufa regiilacus</name>
    <dbReference type="NCBI Taxonomy" id="3024868"/>
    <lineage>
        <taxon>Bacteria</taxon>
        <taxon>Pseudomonadati</taxon>
        <taxon>Bacteroidota</taxon>
        <taxon>Cytophagia</taxon>
        <taxon>Cytophagales</taxon>
        <taxon>Flectobacillaceae</taxon>
        <taxon>Aquirufa</taxon>
    </lineage>
</organism>
<feature type="domain" description="PNPLA" evidence="5">
    <location>
        <begin position="5"/>
        <end position="195"/>
    </location>
</feature>
<evidence type="ECO:0000259" key="5">
    <source>
        <dbReference type="PROSITE" id="PS51635"/>
    </source>
</evidence>
<comment type="caution">
    <text evidence="4">Lacks conserved residue(s) required for the propagation of feature annotation.</text>
</comment>
<evidence type="ECO:0000256" key="4">
    <source>
        <dbReference type="PROSITE-ProRule" id="PRU01161"/>
    </source>
</evidence>
<feature type="short sequence motif" description="DGA/G" evidence="4">
    <location>
        <begin position="182"/>
        <end position="184"/>
    </location>
</feature>
<gene>
    <name evidence="6" type="ORF">PQG45_01195</name>
</gene>